<feature type="region of interest" description="Disordered" evidence="1">
    <location>
        <begin position="530"/>
        <end position="558"/>
    </location>
</feature>
<evidence type="ECO:0000256" key="1">
    <source>
        <dbReference type="SAM" id="MobiDB-lite"/>
    </source>
</evidence>
<dbReference type="EMBL" id="KN714667">
    <property type="protein sequence ID" value="KUI52904.1"/>
    <property type="molecule type" value="Genomic_DNA"/>
</dbReference>
<dbReference type="OrthoDB" id="5430106at2759"/>
<feature type="compositionally biased region" description="Polar residues" evidence="1">
    <location>
        <begin position="121"/>
        <end position="134"/>
    </location>
</feature>
<feature type="compositionally biased region" description="Polar residues" evidence="1">
    <location>
        <begin position="253"/>
        <end position="275"/>
    </location>
</feature>
<reference evidence="3" key="1">
    <citation type="submission" date="2014-12" db="EMBL/GenBank/DDBJ databases">
        <title>Genome Sequence of Valsa Canker Pathogens Uncovers a Specific Adaption of Colonization on Woody Bark.</title>
        <authorList>
            <person name="Yin Z."/>
            <person name="Liu H."/>
            <person name="Gao X."/>
            <person name="Li Z."/>
            <person name="Song N."/>
            <person name="Ke X."/>
            <person name="Dai Q."/>
            <person name="Wu Y."/>
            <person name="Sun Y."/>
            <person name="Xu J.-R."/>
            <person name="Kang Z.K."/>
            <person name="Wang L."/>
            <person name="Huang L."/>
        </authorList>
    </citation>
    <scope>NUCLEOTIDE SEQUENCE [LARGE SCALE GENOMIC DNA]</scope>
    <source>
        <strain evidence="3">SXYL134</strain>
    </source>
</reference>
<feature type="compositionally biased region" description="Polar residues" evidence="1">
    <location>
        <begin position="79"/>
        <end position="95"/>
    </location>
</feature>
<sequence length="610" mass="64560">MPRDRDRGDSISPSTGQSKRPPNQQDSDSLDSDQTQLGQAQHNQQQRAQYKPQRHHHVGAGGRVYGRVPSSKGLHKHTSSASSAKLTRRVTSPSPDRSAGLASSSHRRHPSSSDVKLSRPPSITNLKNHANSQAALKRNKSHVEVAKRSKSSGQLKRSSSEKAVNKLKSTKSAVHFDLGNDGQQEDEWVDASSSASPYLSRRGSVATSGQSSANAQGGYYGSPAADLDGDDEPTPLAEPQRLLFDDNREHSRNLTSRLLQRTPSHSATTGTSNMTALARATSPDSRHSTSMLSVTSGQPQGMVGSNGQEGVTSRFVTQASGGSYFTTGGAGQLGSEPKTPHSVSDLSGPTNNGLSGATEFPDDDDDDDDADNDDDHISAASGVTSSAIATTARSRKVGTVQAAPPEKSRTQQKINLQRASSSMEPVRHRHSGIGGFAAEVAEVAGPLLGGAGYESQDPRVNKLLERTAVEYNIVRRYQNPVGRSLVRLAQLPGNDKARRIPQPVTSGGGNRQSMQSLGAGQLGLSQSFKDVRESGSGGRRPPVPKRAYSTVRHGGLSSSVETDDGAAAARMHDGQGLSGASLVNGEDDNGIQALLRSMWDKNLDLSSSHD</sequence>
<dbReference type="PANTHER" id="PTHR22794">
    <property type="entry name" value="THAP DOMAIN PROTEIN 11"/>
    <property type="match status" value="1"/>
</dbReference>
<dbReference type="AlphaFoldDB" id="A0A194UML7"/>
<evidence type="ECO:0008006" key="4">
    <source>
        <dbReference type="Google" id="ProtNLM"/>
    </source>
</evidence>
<dbReference type="GO" id="GO:0000329">
    <property type="term" value="C:fungal-type vacuole membrane"/>
    <property type="evidence" value="ECO:0007669"/>
    <property type="project" value="TreeGrafter"/>
</dbReference>
<feature type="compositionally biased region" description="Polar residues" evidence="1">
    <location>
        <begin position="205"/>
        <end position="215"/>
    </location>
</feature>
<feature type="compositionally biased region" description="Low complexity" evidence="1">
    <location>
        <begin position="24"/>
        <end position="49"/>
    </location>
</feature>
<evidence type="ECO:0000313" key="3">
    <source>
        <dbReference type="Proteomes" id="UP000078576"/>
    </source>
</evidence>
<feature type="compositionally biased region" description="Acidic residues" evidence="1">
    <location>
        <begin position="360"/>
        <end position="374"/>
    </location>
</feature>
<feature type="compositionally biased region" description="Basic and acidic residues" evidence="1">
    <location>
        <begin position="243"/>
        <end position="252"/>
    </location>
</feature>
<feature type="region of interest" description="Disordered" evidence="1">
    <location>
        <begin position="492"/>
        <end position="516"/>
    </location>
</feature>
<feature type="region of interest" description="Disordered" evidence="1">
    <location>
        <begin position="1"/>
        <end position="310"/>
    </location>
</feature>
<feature type="compositionally biased region" description="Polar residues" evidence="1">
    <location>
        <begin position="341"/>
        <end position="355"/>
    </location>
</feature>
<feature type="compositionally biased region" description="Polar residues" evidence="1">
    <location>
        <begin position="288"/>
        <end position="310"/>
    </location>
</feature>
<feature type="compositionally biased region" description="Polar residues" evidence="1">
    <location>
        <begin position="381"/>
        <end position="392"/>
    </location>
</feature>
<name>A0A194UML7_CYTMA</name>
<dbReference type="GO" id="GO:0031931">
    <property type="term" value="C:TORC1 complex"/>
    <property type="evidence" value="ECO:0007669"/>
    <property type="project" value="TreeGrafter"/>
</dbReference>
<dbReference type="PANTHER" id="PTHR22794:SF2">
    <property type="entry name" value="THAP DOMAIN-CONTAINING PROTEIN 11"/>
    <property type="match status" value="1"/>
</dbReference>
<proteinExistence type="predicted"/>
<feature type="compositionally biased region" description="Polar residues" evidence="1">
    <location>
        <begin position="411"/>
        <end position="423"/>
    </location>
</feature>
<organism evidence="2 3">
    <name type="scientific">Cytospora mali</name>
    <name type="common">Apple Valsa canker fungus</name>
    <name type="synonym">Valsa mali</name>
    <dbReference type="NCBI Taxonomy" id="578113"/>
    <lineage>
        <taxon>Eukaryota</taxon>
        <taxon>Fungi</taxon>
        <taxon>Dikarya</taxon>
        <taxon>Ascomycota</taxon>
        <taxon>Pezizomycotina</taxon>
        <taxon>Sordariomycetes</taxon>
        <taxon>Sordariomycetidae</taxon>
        <taxon>Diaporthales</taxon>
        <taxon>Cytosporaceae</taxon>
        <taxon>Cytospora</taxon>
    </lineage>
</organism>
<protein>
    <recommendedName>
        <fullName evidence="4">TORC1 subunit TCO89 domain-containing protein</fullName>
    </recommendedName>
</protein>
<evidence type="ECO:0000313" key="2">
    <source>
        <dbReference type="EMBL" id="KUI52904.1"/>
    </source>
</evidence>
<gene>
    <name evidence="2" type="ORF">VP1G_00563</name>
</gene>
<dbReference type="STRING" id="694573.A0A194UML7"/>
<dbReference type="Proteomes" id="UP000078576">
    <property type="component" value="Unassembled WGS sequence"/>
</dbReference>
<keyword evidence="3" id="KW-1185">Reference proteome</keyword>
<accession>A0A194UML7</accession>
<feature type="region of interest" description="Disordered" evidence="1">
    <location>
        <begin position="326"/>
        <end position="429"/>
    </location>
</feature>
<feature type="compositionally biased region" description="Polar residues" evidence="1">
    <location>
        <begin position="11"/>
        <end position="23"/>
    </location>
</feature>